<organism evidence="1 2">
    <name type="scientific">Candidatus Gottesmanbacteria bacterium GW2011_GWC2_39_8</name>
    <dbReference type="NCBI Taxonomy" id="1618450"/>
    <lineage>
        <taxon>Bacteria</taxon>
        <taxon>Candidatus Gottesmaniibacteriota</taxon>
    </lineage>
</organism>
<sequence>MKTIRRIITLFLAIALIVWGINTYKQNQKAVGIVRAFGRLTVTFPSSPMFNESNWIPGKKVTKTINIKNEELVTRKIGIKADKYEDAESPGLSDILSLIIIKNGSPVYGEGSTTGRKKLADFYKGGVVWIDSLKGSLSQDYIFIVEMPYSAGNEYQGKSTQFDLVAGIDDKNYTLPTIQPIPTLKRLPTISRIRLPRIGR</sequence>
<gene>
    <name evidence="1" type="ORF">UT63_C0063G0022</name>
</gene>
<comment type="caution">
    <text evidence="1">The sequence shown here is derived from an EMBL/GenBank/DDBJ whole genome shotgun (WGS) entry which is preliminary data.</text>
</comment>
<proteinExistence type="predicted"/>
<evidence type="ECO:0000313" key="2">
    <source>
        <dbReference type="Proteomes" id="UP000034539"/>
    </source>
</evidence>
<evidence type="ECO:0000313" key="1">
    <source>
        <dbReference type="EMBL" id="KKR31709.1"/>
    </source>
</evidence>
<dbReference type="EMBL" id="LBXN01000063">
    <property type="protein sequence ID" value="KKR31709.1"/>
    <property type="molecule type" value="Genomic_DNA"/>
</dbReference>
<name>A0A0G0PU67_9BACT</name>
<reference evidence="1 2" key="1">
    <citation type="journal article" date="2015" name="Nature">
        <title>rRNA introns, odd ribosomes, and small enigmatic genomes across a large radiation of phyla.</title>
        <authorList>
            <person name="Brown C.T."/>
            <person name="Hug L.A."/>
            <person name="Thomas B.C."/>
            <person name="Sharon I."/>
            <person name="Castelle C.J."/>
            <person name="Singh A."/>
            <person name="Wilkins M.J."/>
            <person name="Williams K.H."/>
            <person name="Banfield J.F."/>
        </authorList>
    </citation>
    <scope>NUCLEOTIDE SEQUENCE [LARGE SCALE GENOMIC DNA]</scope>
</reference>
<protein>
    <submittedName>
        <fullName evidence="1">Uncharacterized protein</fullName>
    </submittedName>
</protein>
<accession>A0A0G0PU67</accession>
<dbReference type="AlphaFoldDB" id="A0A0G0PU67"/>
<dbReference type="Proteomes" id="UP000034539">
    <property type="component" value="Unassembled WGS sequence"/>
</dbReference>